<comment type="caution">
    <text evidence="1">The sequence shown here is derived from an EMBL/GenBank/DDBJ whole genome shotgun (WGS) entry which is preliminary data.</text>
</comment>
<evidence type="ECO:0000313" key="2">
    <source>
        <dbReference type="Proteomes" id="UP000309997"/>
    </source>
</evidence>
<keyword evidence="2" id="KW-1185">Reference proteome</keyword>
<evidence type="ECO:0000313" key="1">
    <source>
        <dbReference type="EMBL" id="KAL3571039.1"/>
    </source>
</evidence>
<organism evidence="1 2">
    <name type="scientific">Populus alba</name>
    <name type="common">White poplar</name>
    <dbReference type="NCBI Taxonomy" id="43335"/>
    <lineage>
        <taxon>Eukaryota</taxon>
        <taxon>Viridiplantae</taxon>
        <taxon>Streptophyta</taxon>
        <taxon>Embryophyta</taxon>
        <taxon>Tracheophyta</taxon>
        <taxon>Spermatophyta</taxon>
        <taxon>Magnoliopsida</taxon>
        <taxon>eudicotyledons</taxon>
        <taxon>Gunneridae</taxon>
        <taxon>Pentapetalae</taxon>
        <taxon>rosids</taxon>
        <taxon>fabids</taxon>
        <taxon>Malpighiales</taxon>
        <taxon>Salicaceae</taxon>
        <taxon>Saliceae</taxon>
        <taxon>Populus</taxon>
    </lineage>
</organism>
<proteinExistence type="predicted"/>
<dbReference type="EMBL" id="RCHU02000015">
    <property type="protein sequence ID" value="KAL3571039.1"/>
    <property type="molecule type" value="Genomic_DNA"/>
</dbReference>
<sequence length="235" mass="25634">MPSPSTPFLPPYPTPDHRVVASFHSPCPVSNNPFTSSPFYSATDHSLSMVYVSLGTVIPLSAATSPIVASSRPLSSPTLNPSSGSPPALCLVVDLSNFDLQQVSHSSSTLPTDSSCSHHMTLRPRPPKQAHLSVSQSPAIVSSTSPEHEPLMYKDASQHLAWQQAMQDEIRALQSNGTWTLVPYYSSMNVVGSPWVYKIKRHVDGSIDRYKARLVVRGFTQQEGIDYLETFSPVV</sequence>
<gene>
    <name evidence="1" type="ORF">D5086_028288</name>
</gene>
<reference evidence="1 2" key="1">
    <citation type="journal article" date="2024" name="Plant Biotechnol. J.">
        <title>Genome and CRISPR/Cas9 system of a widespread forest tree (Populus alba) in the world.</title>
        <authorList>
            <person name="Liu Y.J."/>
            <person name="Jiang P.F."/>
            <person name="Han X.M."/>
            <person name="Li X.Y."/>
            <person name="Wang H.M."/>
            <person name="Wang Y.J."/>
            <person name="Wang X.X."/>
            <person name="Zeng Q.Y."/>
        </authorList>
    </citation>
    <scope>NUCLEOTIDE SEQUENCE [LARGE SCALE GENOMIC DNA]</scope>
    <source>
        <strain evidence="2">cv. PAL-ZL1</strain>
    </source>
</reference>
<dbReference type="Proteomes" id="UP000309997">
    <property type="component" value="Unassembled WGS sequence"/>
</dbReference>
<name>A0ACC4AYB2_POPAL</name>
<protein>
    <submittedName>
        <fullName evidence="1">Uncharacterized protein</fullName>
    </submittedName>
</protein>
<accession>A0ACC4AYB2</accession>